<evidence type="ECO:0000256" key="4">
    <source>
        <dbReference type="ARBA" id="ARBA00023136"/>
    </source>
</evidence>
<keyword evidence="2 5" id="KW-0812">Transmembrane</keyword>
<dbReference type="KEGG" id="lacs:H4075_13555"/>
<comment type="subcellular location">
    <subcellularLocation>
        <location evidence="1">Membrane</location>
    </subcellularLocation>
</comment>
<evidence type="ECO:0000313" key="7">
    <source>
        <dbReference type="EMBL" id="QNA43106.1"/>
    </source>
</evidence>
<keyword evidence="3 5" id="KW-1133">Transmembrane helix</keyword>
<evidence type="ECO:0000313" key="8">
    <source>
        <dbReference type="Proteomes" id="UP000515344"/>
    </source>
</evidence>
<dbReference type="RefSeq" id="WP_182801371.1">
    <property type="nucleotide sequence ID" value="NZ_CP060007.1"/>
</dbReference>
<evidence type="ECO:0000256" key="5">
    <source>
        <dbReference type="SAM" id="Phobius"/>
    </source>
</evidence>
<gene>
    <name evidence="7" type="ORF">H4075_13555</name>
</gene>
<feature type="transmembrane region" description="Helical" evidence="5">
    <location>
        <begin position="43"/>
        <end position="63"/>
    </location>
</feature>
<accession>A0A7G5XCA3</accession>
<protein>
    <submittedName>
        <fullName evidence="7">Sterol desaturase family protein</fullName>
    </submittedName>
</protein>
<proteinExistence type="predicted"/>
<dbReference type="EMBL" id="CP060007">
    <property type="protein sequence ID" value="QNA43106.1"/>
    <property type="molecule type" value="Genomic_DNA"/>
</dbReference>
<dbReference type="Pfam" id="PF04116">
    <property type="entry name" value="FA_hydroxylase"/>
    <property type="match status" value="1"/>
</dbReference>
<evidence type="ECO:0000256" key="3">
    <source>
        <dbReference type="ARBA" id="ARBA00022989"/>
    </source>
</evidence>
<evidence type="ECO:0000256" key="1">
    <source>
        <dbReference type="ARBA" id="ARBA00004370"/>
    </source>
</evidence>
<dbReference type="Proteomes" id="UP000515344">
    <property type="component" value="Chromosome"/>
</dbReference>
<feature type="transmembrane region" description="Helical" evidence="5">
    <location>
        <begin position="75"/>
        <end position="98"/>
    </location>
</feature>
<dbReference type="InterPro" id="IPR006694">
    <property type="entry name" value="Fatty_acid_hydroxylase"/>
</dbReference>
<evidence type="ECO:0000259" key="6">
    <source>
        <dbReference type="Pfam" id="PF04116"/>
    </source>
</evidence>
<dbReference type="PANTHER" id="PTHR11863">
    <property type="entry name" value="STEROL DESATURASE"/>
    <property type="match status" value="1"/>
</dbReference>
<keyword evidence="4 5" id="KW-0472">Membrane</keyword>
<sequence length="249" mass="28558">MPSPLDLLLDPISLAILGMYATLMIWEAVFPGRKLPVVKYWKLRGIIVFICYFYISSYLPLLWASYLPSAQLLDLSGLGTIGGAVAGILLYEFGMYVWHRTMHRNKYLWKMFHQMHHSAERLDTYGAFYFSPLDIIGWTALGTICFSILTGFEPQAITVILLVTNFFSIFQHANIKTPVWLGYFIQRPESHTVHHAKGIHAYNYSDLPLFDLLFGTFRNPSAYEYETGFYDGASARIGDMLLFREVDKP</sequence>
<feature type="transmembrane region" description="Helical" evidence="5">
    <location>
        <begin position="12"/>
        <end position="31"/>
    </location>
</feature>
<dbReference type="InterPro" id="IPR050307">
    <property type="entry name" value="Sterol_Desaturase_Related"/>
</dbReference>
<dbReference type="GO" id="GO:0016491">
    <property type="term" value="F:oxidoreductase activity"/>
    <property type="evidence" value="ECO:0007669"/>
    <property type="project" value="InterPro"/>
</dbReference>
<dbReference type="AlphaFoldDB" id="A0A7G5XCA3"/>
<dbReference type="GO" id="GO:0008610">
    <property type="term" value="P:lipid biosynthetic process"/>
    <property type="evidence" value="ECO:0007669"/>
    <property type="project" value="InterPro"/>
</dbReference>
<organism evidence="7 8">
    <name type="scientific">Lacibacter sediminis</name>
    <dbReference type="NCBI Taxonomy" id="2760713"/>
    <lineage>
        <taxon>Bacteria</taxon>
        <taxon>Pseudomonadati</taxon>
        <taxon>Bacteroidota</taxon>
        <taxon>Chitinophagia</taxon>
        <taxon>Chitinophagales</taxon>
        <taxon>Chitinophagaceae</taxon>
        <taxon>Lacibacter</taxon>
    </lineage>
</organism>
<dbReference type="GO" id="GO:0016020">
    <property type="term" value="C:membrane"/>
    <property type="evidence" value="ECO:0007669"/>
    <property type="project" value="UniProtKB-SubCell"/>
</dbReference>
<dbReference type="GO" id="GO:0005506">
    <property type="term" value="F:iron ion binding"/>
    <property type="evidence" value="ECO:0007669"/>
    <property type="project" value="InterPro"/>
</dbReference>
<feature type="domain" description="Fatty acid hydroxylase" evidence="6">
    <location>
        <begin position="85"/>
        <end position="216"/>
    </location>
</feature>
<name>A0A7G5XCA3_9BACT</name>
<keyword evidence="8" id="KW-1185">Reference proteome</keyword>
<evidence type="ECO:0000256" key="2">
    <source>
        <dbReference type="ARBA" id="ARBA00022692"/>
    </source>
</evidence>
<reference evidence="8" key="1">
    <citation type="submission" date="2020-08" db="EMBL/GenBank/DDBJ databases">
        <title>Lacibacter sp. S13-6-6 genome sequencing.</title>
        <authorList>
            <person name="Jin L."/>
        </authorList>
    </citation>
    <scope>NUCLEOTIDE SEQUENCE [LARGE SCALE GENOMIC DNA]</scope>
    <source>
        <strain evidence="8">S13-6-6</strain>
    </source>
</reference>